<proteinExistence type="predicted"/>
<gene>
    <name evidence="1" type="ORF">AKJ09_01164</name>
</gene>
<protein>
    <submittedName>
        <fullName evidence="1">Uncharacterized protein</fullName>
    </submittedName>
</protein>
<name>A0A0K1PLU8_9BACT</name>
<organism evidence="1 2">
    <name type="scientific">Labilithrix luteola</name>
    <dbReference type="NCBI Taxonomy" id="1391654"/>
    <lineage>
        <taxon>Bacteria</taxon>
        <taxon>Pseudomonadati</taxon>
        <taxon>Myxococcota</taxon>
        <taxon>Polyangia</taxon>
        <taxon>Polyangiales</taxon>
        <taxon>Labilitrichaceae</taxon>
        <taxon>Labilithrix</taxon>
    </lineage>
</organism>
<dbReference type="OrthoDB" id="5519640at2"/>
<dbReference type="STRING" id="1391654.AKJ09_01164"/>
<accession>A0A0K1PLU8</accession>
<evidence type="ECO:0000313" key="2">
    <source>
        <dbReference type="Proteomes" id="UP000064967"/>
    </source>
</evidence>
<dbReference type="Proteomes" id="UP000064967">
    <property type="component" value="Chromosome"/>
</dbReference>
<evidence type="ECO:0000313" key="1">
    <source>
        <dbReference type="EMBL" id="AKU94500.1"/>
    </source>
</evidence>
<dbReference type="EMBL" id="CP012333">
    <property type="protein sequence ID" value="AKU94500.1"/>
    <property type="molecule type" value="Genomic_DNA"/>
</dbReference>
<sequence length="181" mass="18199">MAGPSFDPNGAVRFDLRNGTASDARGARLVLVPSTALGSLDDESLARIGAEIGKACGARVGARLGGGNGVRNATMEVVVSHLAGEVALTGAFAFHIERWGRAMVAVVTNASLANDAFVGALLGGAISAAAGRDAVAAPLGHEGSTSRFLIGSQETADRVKALVAEGRRYADIVANLQGSAS</sequence>
<dbReference type="KEGG" id="llu:AKJ09_01164"/>
<reference evidence="1 2" key="1">
    <citation type="submission" date="2015-08" db="EMBL/GenBank/DDBJ databases">
        <authorList>
            <person name="Babu N.S."/>
            <person name="Beckwith C.J."/>
            <person name="Beseler K.G."/>
            <person name="Brison A."/>
            <person name="Carone J.V."/>
            <person name="Caskin T.P."/>
            <person name="Diamond M."/>
            <person name="Durham M.E."/>
            <person name="Foxe J.M."/>
            <person name="Go M."/>
            <person name="Henderson B.A."/>
            <person name="Jones I.B."/>
            <person name="McGettigan J.A."/>
            <person name="Micheletti S.J."/>
            <person name="Nasrallah M.E."/>
            <person name="Ortiz D."/>
            <person name="Piller C.R."/>
            <person name="Privatt S.R."/>
            <person name="Schneider S.L."/>
            <person name="Sharp S."/>
            <person name="Smith T.C."/>
            <person name="Stanton J.D."/>
            <person name="Ullery H.E."/>
            <person name="Wilson R.J."/>
            <person name="Serrano M.G."/>
            <person name="Buck G."/>
            <person name="Lee V."/>
            <person name="Wang Y."/>
            <person name="Carvalho R."/>
            <person name="Voegtly L."/>
            <person name="Shi R."/>
            <person name="Duckworth R."/>
            <person name="Johnson A."/>
            <person name="Loviza R."/>
            <person name="Walstead R."/>
            <person name="Shah Z."/>
            <person name="Kiflezghi M."/>
            <person name="Wade K."/>
            <person name="Ball S.L."/>
            <person name="Bradley K.W."/>
            <person name="Asai D.J."/>
            <person name="Bowman C.A."/>
            <person name="Russell D.A."/>
            <person name="Pope W.H."/>
            <person name="Jacobs-Sera D."/>
            <person name="Hendrix R.W."/>
            <person name="Hatfull G.F."/>
        </authorList>
    </citation>
    <scope>NUCLEOTIDE SEQUENCE [LARGE SCALE GENOMIC DNA]</scope>
    <source>
        <strain evidence="1 2">DSM 27648</strain>
    </source>
</reference>
<dbReference type="AlphaFoldDB" id="A0A0K1PLU8"/>
<keyword evidence="2" id="KW-1185">Reference proteome</keyword>
<dbReference type="RefSeq" id="WP_146646088.1">
    <property type="nucleotide sequence ID" value="NZ_CP012333.1"/>
</dbReference>